<dbReference type="RefSeq" id="WP_154366981.1">
    <property type="nucleotide sequence ID" value="NZ_WKJM01000001.1"/>
</dbReference>
<evidence type="ECO:0000313" key="6">
    <source>
        <dbReference type="Proteomes" id="UP000481037"/>
    </source>
</evidence>
<feature type="domain" description="Response regulatory" evidence="4">
    <location>
        <begin position="3"/>
        <end position="115"/>
    </location>
</feature>
<feature type="modified residue" description="4-aspartylphosphate" evidence="3">
    <location>
        <position position="53"/>
    </location>
</feature>
<dbReference type="PANTHER" id="PTHR44591">
    <property type="entry name" value="STRESS RESPONSE REGULATOR PROTEIN 1"/>
    <property type="match status" value="1"/>
</dbReference>
<dbReference type="PANTHER" id="PTHR44591:SF14">
    <property type="entry name" value="PROTEIN PILG"/>
    <property type="match status" value="1"/>
</dbReference>
<accession>A0A6L5Q9W3</accession>
<dbReference type="EMBL" id="WKJM01000001">
    <property type="protein sequence ID" value="MRX06594.1"/>
    <property type="molecule type" value="Genomic_DNA"/>
</dbReference>
<dbReference type="Proteomes" id="UP000481037">
    <property type="component" value="Unassembled WGS sequence"/>
</dbReference>
<dbReference type="InterPro" id="IPR050595">
    <property type="entry name" value="Bact_response_regulator"/>
</dbReference>
<keyword evidence="1 3" id="KW-0597">Phosphoprotein</keyword>
<evidence type="ECO:0000256" key="1">
    <source>
        <dbReference type="ARBA" id="ARBA00022553"/>
    </source>
</evidence>
<keyword evidence="2" id="KW-0902">Two-component regulatory system</keyword>
<dbReference type="Pfam" id="PF00072">
    <property type="entry name" value="Response_reg"/>
    <property type="match status" value="1"/>
</dbReference>
<dbReference type="SMART" id="SM00448">
    <property type="entry name" value="REC"/>
    <property type="match status" value="1"/>
</dbReference>
<gene>
    <name evidence="5" type="ORF">GJ697_01950</name>
</gene>
<dbReference type="GO" id="GO:0000160">
    <property type="term" value="P:phosphorelay signal transduction system"/>
    <property type="evidence" value="ECO:0007669"/>
    <property type="project" value="UniProtKB-KW"/>
</dbReference>
<proteinExistence type="predicted"/>
<dbReference type="AlphaFoldDB" id="A0A6L5Q9W3"/>
<keyword evidence="6" id="KW-1185">Reference proteome</keyword>
<comment type="caution">
    <text evidence="5">The sequence shown here is derived from an EMBL/GenBank/DDBJ whole genome shotgun (WGS) entry which is preliminary data.</text>
</comment>
<dbReference type="PROSITE" id="PS50110">
    <property type="entry name" value="RESPONSE_REGULATORY"/>
    <property type="match status" value="1"/>
</dbReference>
<sequence>MKTILIVDDDADIRAVLSEFLEAEGYGTATAENGRDALSYLHRHPRTSVVLLDLMMPVMNGYQFIAARQQDAAVAAIPVVVMTARGAVGAGLGGVTKVLPKPMDLDDLLATLQAA</sequence>
<protein>
    <submittedName>
        <fullName evidence="5">Response regulator</fullName>
    </submittedName>
</protein>
<dbReference type="InterPro" id="IPR001789">
    <property type="entry name" value="Sig_transdc_resp-reg_receiver"/>
</dbReference>
<evidence type="ECO:0000256" key="3">
    <source>
        <dbReference type="PROSITE-ProRule" id="PRU00169"/>
    </source>
</evidence>
<dbReference type="SUPFAM" id="SSF52172">
    <property type="entry name" value="CheY-like"/>
    <property type="match status" value="1"/>
</dbReference>
<evidence type="ECO:0000313" key="5">
    <source>
        <dbReference type="EMBL" id="MRX06594.1"/>
    </source>
</evidence>
<dbReference type="InterPro" id="IPR011006">
    <property type="entry name" value="CheY-like_superfamily"/>
</dbReference>
<evidence type="ECO:0000259" key="4">
    <source>
        <dbReference type="PROSITE" id="PS50110"/>
    </source>
</evidence>
<organism evidence="5 6">
    <name type="scientific">Duganella alba</name>
    <dbReference type="NCBI Taxonomy" id="2666081"/>
    <lineage>
        <taxon>Bacteria</taxon>
        <taxon>Pseudomonadati</taxon>
        <taxon>Pseudomonadota</taxon>
        <taxon>Betaproteobacteria</taxon>
        <taxon>Burkholderiales</taxon>
        <taxon>Oxalobacteraceae</taxon>
        <taxon>Telluria group</taxon>
        <taxon>Duganella</taxon>
    </lineage>
</organism>
<name>A0A6L5Q9W3_9BURK</name>
<evidence type="ECO:0000256" key="2">
    <source>
        <dbReference type="ARBA" id="ARBA00023012"/>
    </source>
</evidence>
<dbReference type="Gene3D" id="3.40.50.2300">
    <property type="match status" value="1"/>
</dbReference>
<reference evidence="5 6" key="1">
    <citation type="submission" date="2019-11" db="EMBL/GenBank/DDBJ databases">
        <title>Novel species isolated from a subtropical stream in China.</title>
        <authorList>
            <person name="Lu H."/>
        </authorList>
    </citation>
    <scope>NUCLEOTIDE SEQUENCE [LARGE SCALE GENOMIC DNA]</scope>
    <source>
        <strain evidence="5 6">FT25W</strain>
    </source>
</reference>